<name>A0A7L6WN16_STRSL</name>
<feature type="compositionally biased region" description="Basic and acidic residues" evidence="1">
    <location>
        <begin position="274"/>
        <end position="285"/>
    </location>
</feature>
<dbReference type="RefSeq" id="WP_181671436.1">
    <property type="nucleotide sequence ID" value="NZ_CP054155.1"/>
</dbReference>
<proteinExistence type="predicted"/>
<evidence type="ECO:0000313" key="4">
    <source>
        <dbReference type="Proteomes" id="UP000516705"/>
    </source>
</evidence>
<keyword evidence="2" id="KW-1133">Transmembrane helix</keyword>
<feature type="region of interest" description="Disordered" evidence="1">
    <location>
        <begin position="274"/>
        <end position="303"/>
    </location>
</feature>
<dbReference type="EMBL" id="CP054155">
    <property type="protein sequence ID" value="QMI52111.1"/>
    <property type="molecule type" value="Genomic_DNA"/>
</dbReference>
<dbReference type="Proteomes" id="UP000516705">
    <property type="component" value="Plasmid pIKMIN-B502"/>
</dbReference>
<keyword evidence="3" id="KW-0614">Plasmid</keyword>
<reference evidence="3 4" key="1">
    <citation type="journal article" date="2020" name="Microbiol. Resour. Announc.">
        <title>Complete Genome Sequence of Streptococcus salivarius DB-B5, a Novel Probiotic Candidate Isolated from the Supragingival Plaque of a Healthy Female Subject.</title>
        <authorList>
            <person name="Fields F.R."/>
            <person name="Li X."/>
            <person name="Navarre W.W."/>
            <person name="Naito M."/>
        </authorList>
    </citation>
    <scope>NUCLEOTIDE SEQUENCE [LARGE SCALE GENOMIC DNA]</scope>
    <source>
        <strain evidence="3 4">DB-B5</strain>
        <plasmid evidence="3 4">pIKMIN-B502</plasmid>
    </source>
</reference>
<keyword evidence="2" id="KW-0812">Transmembrane</keyword>
<feature type="compositionally biased region" description="Polar residues" evidence="1">
    <location>
        <begin position="286"/>
        <end position="303"/>
    </location>
</feature>
<accession>A0A7L6WN16</accession>
<organism evidence="3 4">
    <name type="scientific">Streptococcus salivarius</name>
    <dbReference type="NCBI Taxonomy" id="1304"/>
    <lineage>
        <taxon>Bacteria</taxon>
        <taxon>Bacillati</taxon>
        <taxon>Bacillota</taxon>
        <taxon>Bacilli</taxon>
        <taxon>Lactobacillales</taxon>
        <taxon>Streptococcaceae</taxon>
        <taxon>Streptococcus</taxon>
    </lineage>
</organism>
<sequence>MKPLTFENQRSIFLSLIITGLAFILTIFVFVTGTYRSHAQIISNPTKTGETGTFSKSGAVATFQGQYVDENQDVLIARISIEQNNRTPLPYKASDYLVTWSGKDNLEGIFGRYSTDGDLYVVIPHPERNKVYDIQITNLNYMGDDDEEADSQKLVSQNTGDIQLDESVSESLSTMAEIGQEGSQTVNKEAKTDSIAFHMILNPSSPNEKEYKIKTIKTKSHSLITVKNNKAEFDFKSYWNAIYRQPQISKYSELLQKSVNLEATYQDKYDEAKATYDKNDKDESAQQRMGNYSSKIETEQTNQNSYSAKLKNYQNLDYDDSAFSDYSTKIYSNKK</sequence>
<feature type="transmembrane region" description="Helical" evidence="2">
    <location>
        <begin position="12"/>
        <end position="35"/>
    </location>
</feature>
<protein>
    <submittedName>
        <fullName evidence="3">Uncharacterized protein</fullName>
    </submittedName>
</protein>
<dbReference type="AlphaFoldDB" id="A0A7L6WN16"/>
<geneLocation type="plasmid" evidence="3 4">
    <name>pIKMIN-B502</name>
</geneLocation>
<keyword evidence="2" id="KW-0472">Membrane</keyword>
<evidence type="ECO:0000313" key="3">
    <source>
        <dbReference type="EMBL" id="QMI52111.1"/>
    </source>
</evidence>
<gene>
    <name evidence="3" type="ORF">HRE60_10530</name>
</gene>
<evidence type="ECO:0000256" key="2">
    <source>
        <dbReference type="SAM" id="Phobius"/>
    </source>
</evidence>
<evidence type="ECO:0000256" key="1">
    <source>
        <dbReference type="SAM" id="MobiDB-lite"/>
    </source>
</evidence>